<sequence length="49" mass="5796">MLTKYWEMEAHGTNFVKPLLEVLNDKEHYEVKIILDLKQQGCGTKYLVK</sequence>
<accession>W4KPQ3</accession>
<dbReference type="OrthoDB" id="2630497at2759"/>
<reference evidence="1 2" key="1">
    <citation type="journal article" date="2012" name="New Phytol.">
        <title>Insight into trade-off between wood decay and parasitism from the genome of a fungal forest pathogen.</title>
        <authorList>
            <person name="Olson A."/>
            <person name="Aerts A."/>
            <person name="Asiegbu F."/>
            <person name="Belbahri L."/>
            <person name="Bouzid O."/>
            <person name="Broberg A."/>
            <person name="Canback B."/>
            <person name="Coutinho P.M."/>
            <person name="Cullen D."/>
            <person name="Dalman K."/>
            <person name="Deflorio G."/>
            <person name="van Diepen L.T."/>
            <person name="Dunand C."/>
            <person name="Duplessis S."/>
            <person name="Durling M."/>
            <person name="Gonthier P."/>
            <person name="Grimwood J."/>
            <person name="Fossdal C.G."/>
            <person name="Hansson D."/>
            <person name="Henrissat B."/>
            <person name="Hietala A."/>
            <person name="Himmelstrand K."/>
            <person name="Hoffmeister D."/>
            <person name="Hogberg N."/>
            <person name="James T.Y."/>
            <person name="Karlsson M."/>
            <person name="Kohler A."/>
            <person name="Kues U."/>
            <person name="Lee Y.H."/>
            <person name="Lin Y.C."/>
            <person name="Lind M."/>
            <person name="Lindquist E."/>
            <person name="Lombard V."/>
            <person name="Lucas S."/>
            <person name="Lunden K."/>
            <person name="Morin E."/>
            <person name="Murat C."/>
            <person name="Park J."/>
            <person name="Raffaello T."/>
            <person name="Rouze P."/>
            <person name="Salamov A."/>
            <person name="Schmutz J."/>
            <person name="Solheim H."/>
            <person name="Stahlberg J."/>
            <person name="Velez H."/>
            <person name="de Vries R.P."/>
            <person name="Wiebenga A."/>
            <person name="Woodward S."/>
            <person name="Yakovlev I."/>
            <person name="Garbelotto M."/>
            <person name="Martin F."/>
            <person name="Grigoriev I.V."/>
            <person name="Stenlid J."/>
        </authorList>
    </citation>
    <scope>NUCLEOTIDE SEQUENCE [LARGE SCALE GENOMIC DNA]</scope>
    <source>
        <strain evidence="1 2">TC 32-1</strain>
    </source>
</reference>
<dbReference type="InParanoid" id="W4KPQ3"/>
<keyword evidence="2" id="KW-1185">Reference proteome</keyword>
<dbReference type="KEGG" id="hir:HETIRDRAFT_306114"/>
<dbReference type="RefSeq" id="XP_009541661.1">
    <property type="nucleotide sequence ID" value="XM_009543366.1"/>
</dbReference>
<gene>
    <name evidence="1" type="ORF">HETIRDRAFT_306114</name>
</gene>
<dbReference type="EMBL" id="KI925454">
    <property type="protein sequence ID" value="ETW87803.1"/>
    <property type="molecule type" value="Genomic_DNA"/>
</dbReference>
<dbReference type="AlphaFoldDB" id="W4KPQ3"/>
<dbReference type="HOGENOM" id="CLU_3143248_0_0_1"/>
<name>W4KPQ3_HETIT</name>
<organism evidence="1 2">
    <name type="scientific">Heterobasidion irregulare (strain TC 32-1)</name>
    <dbReference type="NCBI Taxonomy" id="747525"/>
    <lineage>
        <taxon>Eukaryota</taxon>
        <taxon>Fungi</taxon>
        <taxon>Dikarya</taxon>
        <taxon>Basidiomycota</taxon>
        <taxon>Agaricomycotina</taxon>
        <taxon>Agaricomycetes</taxon>
        <taxon>Russulales</taxon>
        <taxon>Bondarzewiaceae</taxon>
        <taxon>Heterobasidion</taxon>
        <taxon>Heterobasidion annosum species complex</taxon>
    </lineage>
</organism>
<evidence type="ECO:0000313" key="1">
    <source>
        <dbReference type="EMBL" id="ETW87803.1"/>
    </source>
</evidence>
<evidence type="ECO:0000313" key="2">
    <source>
        <dbReference type="Proteomes" id="UP000030671"/>
    </source>
</evidence>
<protein>
    <submittedName>
        <fullName evidence="1">Uncharacterized protein</fullName>
    </submittedName>
</protein>
<proteinExistence type="predicted"/>
<dbReference type="Proteomes" id="UP000030671">
    <property type="component" value="Unassembled WGS sequence"/>
</dbReference>
<dbReference type="GeneID" id="20669380"/>